<name>A0A366GQT3_9GAMM</name>
<reference evidence="2 3" key="1">
    <citation type="submission" date="2018-06" db="EMBL/GenBank/DDBJ databases">
        <title>Freshwater and sediment microbial communities from various areas in North America, analyzing microbe dynamics in response to fracking.</title>
        <authorList>
            <person name="Lamendella R."/>
        </authorList>
    </citation>
    <scope>NUCLEOTIDE SEQUENCE [LARGE SCALE GENOMIC DNA]</scope>
    <source>
        <strain evidence="2 3">114J</strain>
    </source>
</reference>
<comment type="caution">
    <text evidence="2">The sequence shown here is derived from an EMBL/GenBank/DDBJ whole genome shotgun (WGS) entry which is preliminary data.</text>
</comment>
<gene>
    <name evidence="2" type="ORF">DET50_109128</name>
</gene>
<proteinExistence type="predicted"/>
<protein>
    <submittedName>
        <fullName evidence="2">Uncharacterized protein DUF547</fullName>
    </submittedName>
</protein>
<dbReference type="InterPro" id="IPR006869">
    <property type="entry name" value="DUF547"/>
</dbReference>
<evidence type="ECO:0000259" key="1">
    <source>
        <dbReference type="Pfam" id="PF04784"/>
    </source>
</evidence>
<dbReference type="RefSeq" id="WP_113862744.1">
    <property type="nucleotide sequence ID" value="NZ_QNRO01000009.1"/>
</dbReference>
<dbReference type="EMBL" id="QNRO01000009">
    <property type="protein sequence ID" value="RBP29777.1"/>
    <property type="molecule type" value="Genomic_DNA"/>
</dbReference>
<dbReference type="Pfam" id="PF04784">
    <property type="entry name" value="DUF547"/>
    <property type="match status" value="1"/>
</dbReference>
<feature type="domain" description="DUF547" evidence="1">
    <location>
        <begin position="84"/>
        <end position="186"/>
    </location>
</feature>
<accession>A0A366GQT3</accession>
<evidence type="ECO:0000313" key="3">
    <source>
        <dbReference type="Proteomes" id="UP000252995"/>
    </source>
</evidence>
<sequence length="189" mass="21437">MRLTRSFSIFLALTLVPVLAWADINPGLYQEYQELLTKYLTEQTLPGNGLVSAFDYDAAMADDELAKTLVSQRQALEQFDPETLEGREESVAFWVNAYNFFMLAQILTERPDGELISSVWDYGGRLNPFVDSIFERKKFVVGCKRLSLDGIEKGILLGKEYQSRGWKDARVHFVVNCASVGCPPLRKQI</sequence>
<organism evidence="2 3">
    <name type="scientific">Marinobacter pelagius</name>
    <dbReference type="NCBI Taxonomy" id="379482"/>
    <lineage>
        <taxon>Bacteria</taxon>
        <taxon>Pseudomonadati</taxon>
        <taxon>Pseudomonadota</taxon>
        <taxon>Gammaproteobacteria</taxon>
        <taxon>Pseudomonadales</taxon>
        <taxon>Marinobacteraceae</taxon>
        <taxon>Marinobacter</taxon>
    </lineage>
</organism>
<dbReference type="Proteomes" id="UP000252995">
    <property type="component" value="Unassembled WGS sequence"/>
</dbReference>
<dbReference type="OrthoDB" id="526867at2"/>
<evidence type="ECO:0000313" key="2">
    <source>
        <dbReference type="EMBL" id="RBP29777.1"/>
    </source>
</evidence>
<dbReference type="AlphaFoldDB" id="A0A366GQT3"/>